<reference evidence="1 2" key="2">
    <citation type="submission" date="2017-09" db="EMBL/GenBank/DDBJ databases">
        <title>Extensive intraspecific genome diversity in a model arbuscular mycorrhizal fungus.</title>
        <authorList>
            <person name="Chen E.C."/>
            <person name="Morin E."/>
            <person name="Beaudet D."/>
            <person name="Noel J."/>
            <person name="Ndikumana S."/>
            <person name="Charron P."/>
            <person name="St-Onge C."/>
            <person name="Giorgi J."/>
            <person name="Grigoriev I.V."/>
            <person name="Roux C."/>
            <person name="Martin F.M."/>
            <person name="Corradi N."/>
        </authorList>
    </citation>
    <scope>NUCLEOTIDE SEQUENCE [LARGE SCALE GENOMIC DNA]</scope>
    <source>
        <strain evidence="1 2">A5</strain>
    </source>
</reference>
<dbReference type="GO" id="GO:0004842">
    <property type="term" value="F:ubiquitin-protein transferase activity"/>
    <property type="evidence" value="ECO:0007669"/>
    <property type="project" value="InterPro"/>
</dbReference>
<accession>A0A2N0NE01</accession>
<dbReference type="GO" id="GO:0016887">
    <property type="term" value="F:ATP hydrolysis activity"/>
    <property type="evidence" value="ECO:0007669"/>
    <property type="project" value="InterPro"/>
</dbReference>
<gene>
    <name evidence="1" type="ORF">RhiirA5_443303</name>
</gene>
<dbReference type="PANTHER" id="PTHR22605:SF1">
    <property type="entry name" value="RZ-TYPE DOMAIN-CONTAINING PROTEIN"/>
    <property type="match status" value="1"/>
</dbReference>
<dbReference type="InterPro" id="IPR031248">
    <property type="entry name" value="RNF213"/>
</dbReference>
<feature type="non-terminal residue" evidence="1">
    <location>
        <position position="173"/>
    </location>
</feature>
<evidence type="ECO:0000313" key="2">
    <source>
        <dbReference type="Proteomes" id="UP000232722"/>
    </source>
</evidence>
<comment type="caution">
    <text evidence="1">The sequence shown here is derived from an EMBL/GenBank/DDBJ whole genome shotgun (WGS) entry which is preliminary data.</text>
</comment>
<dbReference type="AlphaFoldDB" id="A0A2N0NE01"/>
<sequence length="173" mass="19992">MRALDPVVILGSQFPDDRDDYYYSVLKRIMMCVETGRTLILINLEMIYGSLYDLWNQNYIAVGSKDNVKYFARVALGAYSNFMLHVSPNFKCILVLDEKNMASADPPFLNRFEKQKMSINDTLNDKQKLLVENLGDWARKMSTLIGVNPVTQLRNKFTQNNLFIGFDKDETLQ</sequence>
<organism evidence="1 2">
    <name type="scientific">Rhizophagus irregularis</name>
    <dbReference type="NCBI Taxonomy" id="588596"/>
    <lineage>
        <taxon>Eukaryota</taxon>
        <taxon>Fungi</taxon>
        <taxon>Fungi incertae sedis</taxon>
        <taxon>Mucoromycota</taxon>
        <taxon>Glomeromycotina</taxon>
        <taxon>Glomeromycetes</taxon>
        <taxon>Glomerales</taxon>
        <taxon>Glomeraceae</taxon>
        <taxon>Rhizophagus</taxon>
    </lineage>
</organism>
<dbReference type="EMBL" id="LLXJ01009814">
    <property type="protein sequence ID" value="PKB92811.1"/>
    <property type="molecule type" value="Genomic_DNA"/>
</dbReference>
<reference evidence="1 2" key="1">
    <citation type="submission" date="2016-04" db="EMBL/GenBank/DDBJ databases">
        <title>Genome analyses suggest a sexual origin of heterokaryosis in a supposedly ancient asexual fungus.</title>
        <authorList>
            <person name="Ropars J."/>
            <person name="Sedzielewska K."/>
            <person name="Noel J."/>
            <person name="Charron P."/>
            <person name="Farinelli L."/>
            <person name="Marton T."/>
            <person name="Kruger M."/>
            <person name="Pelin A."/>
            <person name="Brachmann A."/>
            <person name="Corradi N."/>
        </authorList>
    </citation>
    <scope>NUCLEOTIDE SEQUENCE [LARGE SCALE GENOMIC DNA]</scope>
    <source>
        <strain evidence="1 2">A5</strain>
    </source>
</reference>
<proteinExistence type="predicted"/>
<name>A0A2N0NE01_9GLOM</name>
<protein>
    <submittedName>
        <fullName evidence="1">Uncharacterized protein</fullName>
    </submittedName>
</protein>
<evidence type="ECO:0000313" key="1">
    <source>
        <dbReference type="EMBL" id="PKB92811.1"/>
    </source>
</evidence>
<dbReference type="PANTHER" id="PTHR22605">
    <property type="entry name" value="RZ-TYPE DOMAIN-CONTAINING PROTEIN"/>
    <property type="match status" value="1"/>
</dbReference>
<dbReference type="Proteomes" id="UP000232722">
    <property type="component" value="Unassembled WGS sequence"/>
</dbReference>